<organism evidence="2 3">
    <name type="scientific">Portunus trituberculatus</name>
    <name type="common">Swimming crab</name>
    <name type="synonym">Neptunus trituberculatus</name>
    <dbReference type="NCBI Taxonomy" id="210409"/>
    <lineage>
        <taxon>Eukaryota</taxon>
        <taxon>Metazoa</taxon>
        <taxon>Ecdysozoa</taxon>
        <taxon>Arthropoda</taxon>
        <taxon>Crustacea</taxon>
        <taxon>Multicrustacea</taxon>
        <taxon>Malacostraca</taxon>
        <taxon>Eumalacostraca</taxon>
        <taxon>Eucarida</taxon>
        <taxon>Decapoda</taxon>
        <taxon>Pleocyemata</taxon>
        <taxon>Brachyura</taxon>
        <taxon>Eubrachyura</taxon>
        <taxon>Portunoidea</taxon>
        <taxon>Portunidae</taxon>
        <taxon>Portuninae</taxon>
        <taxon>Portunus</taxon>
    </lineage>
</organism>
<evidence type="ECO:0000313" key="2">
    <source>
        <dbReference type="EMBL" id="MPC41714.1"/>
    </source>
</evidence>
<comment type="caution">
    <text evidence="2">The sequence shown here is derived from an EMBL/GenBank/DDBJ whole genome shotgun (WGS) entry which is preliminary data.</text>
</comment>
<keyword evidence="1" id="KW-0472">Membrane</keyword>
<proteinExistence type="predicted"/>
<evidence type="ECO:0000256" key="1">
    <source>
        <dbReference type="SAM" id="Phobius"/>
    </source>
</evidence>
<keyword evidence="1" id="KW-1133">Transmembrane helix</keyword>
<reference evidence="2 3" key="1">
    <citation type="submission" date="2019-05" db="EMBL/GenBank/DDBJ databases">
        <title>Another draft genome of Portunus trituberculatus and its Hox gene families provides insights of decapod evolution.</title>
        <authorList>
            <person name="Jeong J.-H."/>
            <person name="Song I."/>
            <person name="Kim S."/>
            <person name="Choi T."/>
            <person name="Kim D."/>
            <person name="Ryu S."/>
            <person name="Kim W."/>
        </authorList>
    </citation>
    <scope>NUCLEOTIDE SEQUENCE [LARGE SCALE GENOMIC DNA]</scope>
    <source>
        <tissue evidence="2">Muscle</tissue>
    </source>
</reference>
<gene>
    <name evidence="2" type="ORF">E2C01_035315</name>
</gene>
<feature type="transmembrane region" description="Helical" evidence="1">
    <location>
        <begin position="41"/>
        <end position="61"/>
    </location>
</feature>
<dbReference type="EMBL" id="VSRR010005160">
    <property type="protein sequence ID" value="MPC41714.1"/>
    <property type="molecule type" value="Genomic_DNA"/>
</dbReference>
<keyword evidence="3" id="KW-1185">Reference proteome</keyword>
<protein>
    <submittedName>
        <fullName evidence="2">Uncharacterized protein</fullName>
    </submittedName>
</protein>
<evidence type="ECO:0000313" key="3">
    <source>
        <dbReference type="Proteomes" id="UP000324222"/>
    </source>
</evidence>
<keyword evidence="1" id="KW-0812">Transmembrane</keyword>
<accession>A0A5B7FB54</accession>
<sequence length="95" mass="10588">MNLVQLFHPNTRLTFAPHLPAPRSPRHTCLPKHSYYIIPSVPIHLTVLYLSLIFLLPSLFLRSCLCCSLLLHACHGAASSPRSLREGCDAPPLPH</sequence>
<dbReference type="AlphaFoldDB" id="A0A5B7FB54"/>
<name>A0A5B7FB54_PORTR</name>
<dbReference type="Proteomes" id="UP000324222">
    <property type="component" value="Unassembled WGS sequence"/>
</dbReference>